<evidence type="ECO:0000313" key="3">
    <source>
        <dbReference type="Proteomes" id="UP000664781"/>
    </source>
</evidence>
<dbReference type="Proteomes" id="UP000664781">
    <property type="component" value="Unassembled WGS sequence"/>
</dbReference>
<dbReference type="RefSeq" id="WP_207248108.1">
    <property type="nucleotide sequence ID" value="NZ_JAFMOF010000003.1"/>
</dbReference>
<protein>
    <submittedName>
        <fullName evidence="2">Uncharacterized protein</fullName>
    </submittedName>
</protein>
<organism evidence="2 3">
    <name type="scientific">Streptomyces triculaminicus</name>
    <dbReference type="NCBI Taxonomy" id="2816232"/>
    <lineage>
        <taxon>Bacteria</taxon>
        <taxon>Bacillati</taxon>
        <taxon>Actinomycetota</taxon>
        <taxon>Actinomycetes</taxon>
        <taxon>Kitasatosporales</taxon>
        <taxon>Streptomycetaceae</taxon>
        <taxon>Streptomyces</taxon>
    </lineage>
</organism>
<dbReference type="AlphaFoldDB" id="A0A939JSR1"/>
<gene>
    <name evidence="2" type="ORF">J1792_23490</name>
</gene>
<sequence length="62" mass="6722">MNVGERGIGEVRRMNPDLIVLVLLFAGVHEALSRRDGTAADRAAVLIALTNVLTLAHMLLTR</sequence>
<keyword evidence="1" id="KW-1133">Transmembrane helix</keyword>
<accession>A0A939JSR1</accession>
<name>A0A939JSR1_9ACTN</name>
<reference evidence="2" key="1">
    <citation type="submission" date="2021-03" db="EMBL/GenBank/DDBJ databases">
        <title>Streptomyces strains.</title>
        <authorList>
            <person name="Lund M.B."/>
            <person name="Toerring T."/>
        </authorList>
    </citation>
    <scope>NUCLEOTIDE SEQUENCE</scope>
    <source>
        <strain evidence="2">JCM 4242</strain>
    </source>
</reference>
<keyword evidence="1" id="KW-0812">Transmembrane</keyword>
<dbReference type="EMBL" id="JAFMOF010000003">
    <property type="protein sequence ID" value="MBO0655635.1"/>
    <property type="molecule type" value="Genomic_DNA"/>
</dbReference>
<keyword evidence="3" id="KW-1185">Reference proteome</keyword>
<feature type="transmembrane region" description="Helical" evidence="1">
    <location>
        <begin position="43"/>
        <end position="60"/>
    </location>
</feature>
<proteinExistence type="predicted"/>
<comment type="caution">
    <text evidence="2">The sequence shown here is derived from an EMBL/GenBank/DDBJ whole genome shotgun (WGS) entry which is preliminary data.</text>
</comment>
<evidence type="ECO:0000313" key="2">
    <source>
        <dbReference type="EMBL" id="MBO0655635.1"/>
    </source>
</evidence>
<evidence type="ECO:0000256" key="1">
    <source>
        <dbReference type="SAM" id="Phobius"/>
    </source>
</evidence>
<keyword evidence="1" id="KW-0472">Membrane</keyword>